<protein>
    <submittedName>
        <fullName evidence="2">WGS project CBMI000000000 data, contig CS3069_c001705</fullName>
    </submittedName>
</protein>
<feature type="domain" description="F-box" evidence="1">
    <location>
        <begin position="63"/>
        <end position="109"/>
    </location>
</feature>
<evidence type="ECO:0000313" key="2">
    <source>
        <dbReference type="EMBL" id="CEG04634.1"/>
    </source>
</evidence>
<organism evidence="2">
    <name type="scientific">Fusarium clavum</name>
    <dbReference type="NCBI Taxonomy" id="2594811"/>
    <lineage>
        <taxon>Eukaryota</taxon>
        <taxon>Fungi</taxon>
        <taxon>Dikarya</taxon>
        <taxon>Ascomycota</taxon>
        <taxon>Pezizomycotina</taxon>
        <taxon>Sordariomycetes</taxon>
        <taxon>Hypocreomycetidae</taxon>
        <taxon>Hypocreales</taxon>
        <taxon>Nectriaceae</taxon>
        <taxon>Fusarium</taxon>
        <taxon>Fusarium incarnatum-equiseti species complex</taxon>
    </lineage>
</organism>
<proteinExistence type="predicted"/>
<name>A0A090MC07_9HYPO</name>
<dbReference type="AlphaFoldDB" id="A0A090MC07"/>
<dbReference type="PROSITE" id="PS50181">
    <property type="entry name" value="FBOX"/>
    <property type="match status" value="1"/>
</dbReference>
<sequence length="372" mass="43036">MSTTSREQYSALRYGSVNLECLHRDDFTDNWAPAPETMHNPFILTTSSFNNVNVPTADSTKIAFPLFKLPPEIISCILLELDIASLRWFSQSNRQARHVTTELPQYRQVVQHGPEAIKAIVQAGLSDCFSYRELHRALIQEQCSLCGKFGGFLFLLTCTRCCFACINTSAELNVLQMSCLREASERFSIWTCRYGDTSFWKSYKTWLHEKLDATDIRRMTIPDRLDSKNRLKDERALRARDMVTICRSMGTIHETVLQEVERNRLEYSSRAFLRWPWLNQNTMRAEHGVLCRECSRRCTSDVLRDFLDMSTATSRRFVWKRCPASTGTPFHELPIYSEGGVNSFQNHLKTCPGAQKLLEFTRWRDSILPPFP</sequence>
<reference evidence="2" key="1">
    <citation type="submission" date="2013-05" db="EMBL/GenBank/DDBJ databases">
        <title>Draft genome sequences of six wheat associated Fusarium spp. isolates.</title>
        <authorList>
            <person name="Moolhuijzen P.M."/>
            <person name="Manners J.M."/>
            <person name="Wilcox S."/>
            <person name="Bellgard M.I."/>
            <person name="Gardiner D.M."/>
        </authorList>
    </citation>
    <scope>NUCLEOTIDE SEQUENCE</scope>
    <source>
        <strain evidence="2">CS3069</strain>
    </source>
</reference>
<dbReference type="EMBL" id="CBMI010001703">
    <property type="protein sequence ID" value="CEG04634.1"/>
    <property type="molecule type" value="Genomic_DNA"/>
</dbReference>
<evidence type="ECO:0000259" key="1">
    <source>
        <dbReference type="PROSITE" id="PS50181"/>
    </source>
</evidence>
<gene>
    <name evidence="2" type="ORF">BN850_0066030</name>
</gene>
<dbReference type="InterPro" id="IPR001810">
    <property type="entry name" value="F-box_dom"/>
</dbReference>
<accession>A0A090MC07</accession>
<comment type="caution">
    <text evidence="2">The sequence shown here is derived from an EMBL/GenBank/DDBJ whole genome shotgun (WGS) entry which is preliminary data.</text>
</comment>